<accession>A0AAN9UFH5</accession>
<evidence type="ECO:0000313" key="8">
    <source>
        <dbReference type="Proteomes" id="UP001320245"/>
    </source>
</evidence>
<protein>
    <recommendedName>
        <fullName evidence="3">Elongin-C</fullName>
    </recommendedName>
</protein>
<sequence length="112" mass="12775">MAPSKYITLVSADDFEYVLPREACYASPMLKRTIDPNGGFLESRTGVVRMEDMSAVILEKVVEYLLYWYRYQDKEDVPDMEIPVDMCLELLTAADYLQLDSESMPTTSTRGA</sequence>
<dbReference type="InterPro" id="IPR011333">
    <property type="entry name" value="SKP1/BTB/POZ_sf"/>
</dbReference>
<keyword evidence="4" id="KW-0539">Nucleus</keyword>
<dbReference type="PANTHER" id="PTHR20648">
    <property type="entry name" value="ELONGIN-C"/>
    <property type="match status" value="1"/>
</dbReference>
<feature type="domain" description="SKP1 component POZ" evidence="6">
    <location>
        <begin position="6"/>
        <end position="66"/>
    </location>
</feature>
<evidence type="ECO:0000256" key="5">
    <source>
        <dbReference type="ARBA" id="ARBA00045385"/>
    </source>
</evidence>
<name>A0AAN9UFH5_9PEZI</name>
<dbReference type="EMBL" id="JAJSPL020000005">
    <property type="protein sequence ID" value="KAK7746767.1"/>
    <property type="molecule type" value="Genomic_DNA"/>
</dbReference>
<dbReference type="CDD" id="cd18321">
    <property type="entry name" value="BTB_POZ_EloC"/>
    <property type="match status" value="1"/>
</dbReference>
<keyword evidence="8" id="KW-1185">Reference proteome</keyword>
<proteinExistence type="inferred from homology"/>
<evidence type="ECO:0000256" key="1">
    <source>
        <dbReference type="ARBA" id="ARBA00004123"/>
    </source>
</evidence>
<evidence type="ECO:0000313" key="7">
    <source>
        <dbReference type="EMBL" id="KAK7746767.1"/>
    </source>
</evidence>
<evidence type="ECO:0000259" key="6">
    <source>
        <dbReference type="Pfam" id="PF03931"/>
    </source>
</evidence>
<dbReference type="FunFam" id="3.30.710.10:FF:000035">
    <property type="entry name" value="Elongin C transcription elongation factor"/>
    <property type="match status" value="1"/>
</dbReference>
<dbReference type="Gene3D" id="3.30.710.10">
    <property type="entry name" value="Potassium Channel Kv1.1, Chain A"/>
    <property type="match status" value="1"/>
</dbReference>
<dbReference type="Pfam" id="PF03931">
    <property type="entry name" value="Skp1_POZ"/>
    <property type="match status" value="1"/>
</dbReference>
<dbReference type="InterPro" id="IPR039948">
    <property type="entry name" value="ELC1"/>
</dbReference>
<organism evidence="7 8">
    <name type="scientific">Cytospora paraplurivora</name>
    <dbReference type="NCBI Taxonomy" id="2898453"/>
    <lineage>
        <taxon>Eukaryota</taxon>
        <taxon>Fungi</taxon>
        <taxon>Dikarya</taxon>
        <taxon>Ascomycota</taxon>
        <taxon>Pezizomycotina</taxon>
        <taxon>Sordariomycetes</taxon>
        <taxon>Sordariomycetidae</taxon>
        <taxon>Diaporthales</taxon>
        <taxon>Cytosporaceae</taxon>
        <taxon>Cytospora</taxon>
    </lineage>
</organism>
<reference evidence="7 8" key="1">
    <citation type="journal article" date="2023" name="PLoS ONE">
        <title>Cytospora paraplurivora sp. nov. isolated from orchards with fruit tree decline syndrome in Ontario, Canada.</title>
        <authorList>
            <person name="Ilyukhin E."/>
            <person name="Nguyen H.D.T."/>
            <person name="Castle A.J."/>
            <person name="Ellouze W."/>
        </authorList>
    </citation>
    <scope>NUCLEOTIDE SEQUENCE [LARGE SCALE GENOMIC DNA]</scope>
    <source>
        <strain evidence="7 8">FDS-564</strain>
    </source>
</reference>
<evidence type="ECO:0000256" key="4">
    <source>
        <dbReference type="ARBA" id="ARBA00023242"/>
    </source>
</evidence>
<dbReference type="SMART" id="SM00512">
    <property type="entry name" value="Skp1"/>
    <property type="match status" value="1"/>
</dbReference>
<evidence type="ECO:0000256" key="3">
    <source>
        <dbReference type="ARBA" id="ARBA00021347"/>
    </source>
</evidence>
<dbReference type="InterPro" id="IPR001232">
    <property type="entry name" value="SKP1-like"/>
</dbReference>
<evidence type="ECO:0000256" key="2">
    <source>
        <dbReference type="ARBA" id="ARBA00009993"/>
    </source>
</evidence>
<comment type="similarity">
    <text evidence="2">Belongs to the SKP1 family.</text>
</comment>
<comment type="function">
    <text evidence="5">Essential component of the SCF (SKP1-CUL1-F-box protein) E3 ubiquitin ligase complexes, which mediate the ubiquitination and subsequent proteasomal degradation of target proteins. Controls sulfur metabolite repression, probably by mediating the inactivation or degradation of the metR transcription factor.</text>
</comment>
<dbReference type="GO" id="GO:0006511">
    <property type="term" value="P:ubiquitin-dependent protein catabolic process"/>
    <property type="evidence" value="ECO:0007669"/>
    <property type="project" value="InterPro"/>
</dbReference>
<comment type="subcellular location">
    <subcellularLocation>
        <location evidence="1">Nucleus</location>
    </subcellularLocation>
</comment>
<dbReference type="SUPFAM" id="SSF54695">
    <property type="entry name" value="POZ domain"/>
    <property type="match status" value="1"/>
</dbReference>
<dbReference type="Proteomes" id="UP001320245">
    <property type="component" value="Unassembled WGS sequence"/>
</dbReference>
<dbReference type="InterPro" id="IPR016073">
    <property type="entry name" value="Skp1_comp_POZ"/>
</dbReference>
<gene>
    <name evidence="7" type="primary">ELC1</name>
    <name evidence="7" type="ORF">SLS53_001955</name>
</gene>
<comment type="caution">
    <text evidence="7">The sequence shown here is derived from an EMBL/GenBank/DDBJ whole genome shotgun (WGS) entry which is preliminary data.</text>
</comment>
<dbReference type="AlphaFoldDB" id="A0AAN9UFH5"/>
<dbReference type="GO" id="GO:0005634">
    <property type="term" value="C:nucleus"/>
    <property type="evidence" value="ECO:0007669"/>
    <property type="project" value="UniProtKB-SubCell"/>
</dbReference>